<reference evidence="1 2" key="1">
    <citation type="submission" date="2014-07" db="EMBL/GenBank/DDBJ databases">
        <title>Draft genome sequence of Thalassospira xianhensis P-4 (MCCC 1A02616).</title>
        <authorList>
            <person name="Lai Q."/>
            <person name="Shao Z."/>
        </authorList>
    </citation>
    <scope>NUCLEOTIDE SEQUENCE [LARGE SCALE GENOMIC DNA]</scope>
    <source>
        <strain evidence="1 2">MCCC 1A02616</strain>
    </source>
</reference>
<accession>A0A367UHB6</accession>
<evidence type="ECO:0000313" key="2">
    <source>
        <dbReference type="Proteomes" id="UP000252419"/>
    </source>
</evidence>
<name>A0A367UHB6_9PROT</name>
<sequence length="385" mass="43167">MLAAGLVSSQLVILCEEEASLRLSWEFIVKIQGFINEKEVSLDISNTDGMGLEELLKAVCSSKQVSAIVHELAASCSPRRYSRENYGRKVDFGKMFLRSVVDDALSNYDTFPVGEAVKDALYDEVDRWDPGYYEDLYEDKLQKKPEFTAIRDFFTTTVFVAANADTLDDDNQGILDDVLEAEFYHALESAELGAPVDMLDDRHTVELCYIPGYDENVIGVMCGNDKVDIKEILQFFGWTEEEYRDAQSLGEDIDAGVKPANRILSFSQLQEFTNDQHRGSLVFACQMRIKDIINHDWQKPLKVSGGALVGIHRFSKGKGYMVKPDFSEFVLPACPQDWYMSEGRGKRRISEAYPDKADGLLVSVETIDEAPRAAPDLDVKAGPSV</sequence>
<evidence type="ECO:0000313" key="1">
    <source>
        <dbReference type="EMBL" id="RCK07696.1"/>
    </source>
</evidence>
<organism evidence="1 2">
    <name type="scientific">Thalassospira xianhensis MCCC 1A02616</name>
    <dbReference type="NCBI Taxonomy" id="1177929"/>
    <lineage>
        <taxon>Bacteria</taxon>
        <taxon>Pseudomonadati</taxon>
        <taxon>Pseudomonadota</taxon>
        <taxon>Alphaproteobacteria</taxon>
        <taxon>Rhodospirillales</taxon>
        <taxon>Thalassospiraceae</taxon>
        <taxon>Thalassospira</taxon>
    </lineage>
</organism>
<proteinExistence type="predicted"/>
<gene>
    <name evidence="1" type="ORF">TH5_01085</name>
</gene>
<dbReference type="AlphaFoldDB" id="A0A367UHB6"/>
<dbReference type="Proteomes" id="UP000252419">
    <property type="component" value="Unassembled WGS sequence"/>
</dbReference>
<comment type="caution">
    <text evidence="1">The sequence shown here is derived from an EMBL/GenBank/DDBJ whole genome shotgun (WGS) entry which is preliminary data.</text>
</comment>
<protein>
    <submittedName>
        <fullName evidence="1">Uncharacterized protein</fullName>
    </submittedName>
</protein>
<keyword evidence="2" id="KW-1185">Reference proteome</keyword>
<dbReference type="EMBL" id="JPWA01000001">
    <property type="protein sequence ID" value="RCK07696.1"/>
    <property type="molecule type" value="Genomic_DNA"/>
</dbReference>